<dbReference type="Pfam" id="PF03478">
    <property type="entry name" value="Beta-prop_KIB1-4"/>
    <property type="match status" value="1"/>
</dbReference>
<protein>
    <submittedName>
        <fullName evidence="2">F-box only protein 13</fullName>
    </submittedName>
</protein>
<dbReference type="AlphaFoldDB" id="A0AAP0B6V4"/>
<accession>A0AAP0B6V4</accession>
<dbReference type="InterPro" id="IPR005174">
    <property type="entry name" value="KIB1-4_b-propeller"/>
</dbReference>
<keyword evidence="3" id="KW-1185">Reference proteome</keyword>
<dbReference type="InterPro" id="IPR036047">
    <property type="entry name" value="F-box-like_dom_sf"/>
</dbReference>
<dbReference type="SUPFAM" id="SSF50965">
    <property type="entry name" value="Galactose oxidase, central domain"/>
    <property type="match status" value="1"/>
</dbReference>
<dbReference type="Proteomes" id="UP001418222">
    <property type="component" value="Unassembled WGS sequence"/>
</dbReference>
<dbReference type="SUPFAM" id="SSF81383">
    <property type="entry name" value="F-box domain"/>
    <property type="match status" value="1"/>
</dbReference>
<dbReference type="InterPro" id="IPR011043">
    <property type="entry name" value="Gal_Oxase/kelch_b-propeller"/>
</dbReference>
<reference evidence="2 3" key="1">
    <citation type="journal article" date="2022" name="Nat. Plants">
        <title>Genomes of leafy and leafless Platanthera orchids illuminate the evolution of mycoheterotrophy.</title>
        <authorList>
            <person name="Li M.H."/>
            <person name="Liu K.W."/>
            <person name="Li Z."/>
            <person name="Lu H.C."/>
            <person name="Ye Q.L."/>
            <person name="Zhang D."/>
            <person name="Wang J.Y."/>
            <person name="Li Y.F."/>
            <person name="Zhong Z.M."/>
            <person name="Liu X."/>
            <person name="Yu X."/>
            <person name="Liu D.K."/>
            <person name="Tu X.D."/>
            <person name="Liu B."/>
            <person name="Hao Y."/>
            <person name="Liao X.Y."/>
            <person name="Jiang Y.T."/>
            <person name="Sun W.H."/>
            <person name="Chen J."/>
            <person name="Chen Y.Q."/>
            <person name="Ai Y."/>
            <person name="Zhai J.W."/>
            <person name="Wu S.S."/>
            <person name="Zhou Z."/>
            <person name="Hsiao Y.Y."/>
            <person name="Wu W.L."/>
            <person name="Chen Y.Y."/>
            <person name="Lin Y.F."/>
            <person name="Hsu J.L."/>
            <person name="Li C.Y."/>
            <person name="Wang Z.W."/>
            <person name="Zhao X."/>
            <person name="Zhong W.Y."/>
            <person name="Ma X.K."/>
            <person name="Ma L."/>
            <person name="Huang J."/>
            <person name="Chen G.Z."/>
            <person name="Huang M.Z."/>
            <person name="Huang L."/>
            <person name="Peng D.H."/>
            <person name="Luo Y.B."/>
            <person name="Zou S.Q."/>
            <person name="Chen S.P."/>
            <person name="Lan S."/>
            <person name="Tsai W.C."/>
            <person name="Van de Peer Y."/>
            <person name="Liu Z.J."/>
        </authorList>
    </citation>
    <scope>NUCLEOTIDE SEQUENCE [LARGE SCALE GENOMIC DNA]</scope>
    <source>
        <strain evidence="2">Lor287</strain>
    </source>
</reference>
<feature type="domain" description="F-box" evidence="1">
    <location>
        <begin position="19"/>
        <end position="64"/>
    </location>
</feature>
<dbReference type="Pfam" id="PF00646">
    <property type="entry name" value="F-box"/>
    <property type="match status" value="1"/>
</dbReference>
<dbReference type="PANTHER" id="PTHR31672:SF7">
    <property type="entry name" value="F-BOX DOMAIN-CONTAINING PROTEIN"/>
    <property type="match status" value="1"/>
</dbReference>
<comment type="caution">
    <text evidence="2">The sequence shown here is derived from an EMBL/GenBank/DDBJ whole genome shotgun (WGS) entry which is preliminary data.</text>
</comment>
<dbReference type="Gene3D" id="1.20.1280.50">
    <property type="match status" value="1"/>
</dbReference>
<dbReference type="SMART" id="SM00256">
    <property type="entry name" value="FBOX"/>
    <property type="match status" value="1"/>
</dbReference>
<evidence type="ECO:0000313" key="2">
    <source>
        <dbReference type="EMBL" id="KAK8930973.1"/>
    </source>
</evidence>
<organism evidence="2 3">
    <name type="scientific">Platanthera zijinensis</name>
    <dbReference type="NCBI Taxonomy" id="2320716"/>
    <lineage>
        <taxon>Eukaryota</taxon>
        <taxon>Viridiplantae</taxon>
        <taxon>Streptophyta</taxon>
        <taxon>Embryophyta</taxon>
        <taxon>Tracheophyta</taxon>
        <taxon>Spermatophyta</taxon>
        <taxon>Magnoliopsida</taxon>
        <taxon>Liliopsida</taxon>
        <taxon>Asparagales</taxon>
        <taxon>Orchidaceae</taxon>
        <taxon>Orchidoideae</taxon>
        <taxon>Orchideae</taxon>
        <taxon>Orchidinae</taxon>
        <taxon>Platanthera</taxon>
    </lineage>
</organism>
<dbReference type="InterPro" id="IPR001810">
    <property type="entry name" value="F-box_dom"/>
</dbReference>
<dbReference type="PANTHER" id="PTHR31672">
    <property type="entry name" value="BNACNNG10540D PROTEIN"/>
    <property type="match status" value="1"/>
</dbReference>
<name>A0AAP0B6V4_9ASPA</name>
<evidence type="ECO:0000313" key="3">
    <source>
        <dbReference type="Proteomes" id="UP001418222"/>
    </source>
</evidence>
<dbReference type="EMBL" id="JBBWWQ010000014">
    <property type="protein sequence ID" value="KAK8930973.1"/>
    <property type="molecule type" value="Genomic_DNA"/>
</dbReference>
<gene>
    <name evidence="2" type="primary">FBX13</name>
    <name evidence="2" type="ORF">KSP39_PZI016832</name>
</gene>
<evidence type="ECO:0000259" key="1">
    <source>
        <dbReference type="PROSITE" id="PS50181"/>
    </source>
</evidence>
<dbReference type="PROSITE" id="PS50181">
    <property type="entry name" value="FBOX"/>
    <property type="match status" value="1"/>
</dbReference>
<proteinExistence type="predicted"/>
<sequence length="403" mass="44549">MEINGCSPVHERMKKRKASEELNELSQDLLERVLSHLPPSSFLRLRSVCKKWSFASASATFQIACSQIPFRDPWFLMVDRDLNQSVIFDASEGNWKCLLHHAVLNQSIPSKQIAVASNDGLVCFRSSSGELAVCNPVTGARRELALPDSSHPLQAIAMSSFHKAPSFSSYKVVLVSGELPHLCFRTFSSNLNRWDEEVTLSQNAGDSSETDISGGATVYFLSKSGEVVATNMVRSPSKEFSAVLAVEDGDEILYFLNNSGRVMSCNLSRKIFSQHPRLLPFYSEHSIDVVVCGGEMMVVVLSEFLDTASLRVWRFCKAGRSWMQAAAMPPAMSHELYGKKADINCDGRGDVILVCLNSAEFSRCVMCVVTANAWVELPECVVNGMVKEFVSAFSFEPRLEACV</sequence>
<dbReference type="InterPro" id="IPR050796">
    <property type="entry name" value="SCF_F-box_component"/>
</dbReference>